<evidence type="ECO:0000313" key="7">
    <source>
        <dbReference type="Proteomes" id="UP000658980"/>
    </source>
</evidence>
<dbReference type="RefSeq" id="WP_191715114.1">
    <property type="nucleotide sequence ID" value="NZ_JACSPU010000003.1"/>
</dbReference>
<evidence type="ECO:0000259" key="4">
    <source>
        <dbReference type="PROSITE" id="PS50883"/>
    </source>
</evidence>
<dbReference type="Gene3D" id="3.20.20.450">
    <property type="entry name" value="EAL domain"/>
    <property type="match status" value="1"/>
</dbReference>
<keyword evidence="1" id="KW-1133">Transmembrane helix</keyword>
<dbReference type="NCBIfam" id="TIGR00254">
    <property type="entry name" value="GGDEF"/>
    <property type="match status" value="1"/>
</dbReference>
<dbReference type="CDD" id="cd01949">
    <property type="entry name" value="GGDEF"/>
    <property type="match status" value="1"/>
</dbReference>
<feature type="domain" description="GGDEF" evidence="5">
    <location>
        <begin position="207"/>
        <end position="339"/>
    </location>
</feature>
<sequence length="605" mass="67936">MDIISITDKLSPVFLPIILSVSLLLATLLFFCSRKRQKLQLKANSAESEKKFESIFESTTDAIIVADHQGIILQWNSGAEAIFHYSKDEALGSNLEIIIPKPLREAHRKGLKRYLDTAVPHVIGTRVELIGRRKDGSEFPIEMSLGTWKTDKCIFFSSIIRDITERKDTEAKINTLVYRDSLTGLANRRLFIDQIQAALDQADGNKQSFSLLYIDLDHFKIVNDTYGHSAGDQLLIKTSERFQSIARKNDTISRLGGDEFILLLPNTDDAEAAAHAQAILELFEEPFHFQQEELFITPSIGISRFPSDGNDVETLIKNADIALYSAKDHGKNNFQFFSEETNQLVSRKSKLAMDLKKGLERGEFSLHYQPQIDLKTEKTVGLEALLRWTHPKWGNVSPAEFIPIAEETGSIILIGEFVLRQACLQNMAWQKAGLPQFRVAVNISSRQFSQSNLTETVQAALSESGLAPRYLELELTESIIQDSPSAISTMGKLKAMGIHLSIDDFGTGYSSLRYLKLFPIDTLKIDQCFTRNLTTDPKDAALVDTIIQMAHNLQLNVIAEGVESAEQLQFLKQQGCNQAQGYYFNPPLPPEKIKEFYQPAAKSIQ</sequence>
<organism evidence="6 7">
    <name type="scientific">Planococcus wigleyi</name>
    <dbReference type="NCBI Taxonomy" id="2762216"/>
    <lineage>
        <taxon>Bacteria</taxon>
        <taxon>Bacillati</taxon>
        <taxon>Bacillota</taxon>
        <taxon>Bacilli</taxon>
        <taxon>Bacillales</taxon>
        <taxon>Caryophanaceae</taxon>
        <taxon>Planococcus</taxon>
    </lineage>
</organism>
<dbReference type="SUPFAM" id="SSF55785">
    <property type="entry name" value="PYP-like sensor domain (PAS domain)"/>
    <property type="match status" value="1"/>
</dbReference>
<reference evidence="6 7" key="1">
    <citation type="submission" date="2020-08" db="EMBL/GenBank/DDBJ databases">
        <title>A Genomic Blueprint of the Chicken Gut Microbiome.</title>
        <authorList>
            <person name="Gilroy R."/>
            <person name="Ravi A."/>
            <person name="Getino M."/>
            <person name="Pursley I."/>
            <person name="Horton D.L."/>
            <person name="Alikhan N.-F."/>
            <person name="Baker D."/>
            <person name="Gharbi K."/>
            <person name="Hall N."/>
            <person name="Watson M."/>
            <person name="Adriaenssens E.M."/>
            <person name="Foster-Nyarko E."/>
            <person name="Jarju S."/>
            <person name="Secka A."/>
            <person name="Antonio M."/>
            <person name="Oren A."/>
            <person name="Chaudhuri R."/>
            <person name="La Ragione R.M."/>
            <person name="Hildebrand F."/>
            <person name="Pallen M.J."/>
        </authorList>
    </citation>
    <scope>NUCLEOTIDE SEQUENCE [LARGE SCALE GENOMIC DNA]</scope>
    <source>
        <strain evidence="6 7">Sa1BUA13</strain>
    </source>
</reference>
<feature type="domain" description="PAC" evidence="3">
    <location>
        <begin position="125"/>
        <end position="175"/>
    </location>
</feature>
<dbReference type="SUPFAM" id="SSF55073">
    <property type="entry name" value="Nucleotide cyclase"/>
    <property type="match status" value="1"/>
</dbReference>
<dbReference type="SMART" id="SM00052">
    <property type="entry name" value="EAL"/>
    <property type="match status" value="1"/>
</dbReference>
<protein>
    <submittedName>
        <fullName evidence="6">EAL domain-containing protein</fullName>
    </submittedName>
</protein>
<dbReference type="InterPro" id="IPR035919">
    <property type="entry name" value="EAL_sf"/>
</dbReference>
<dbReference type="Pfam" id="PF00563">
    <property type="entry name" value="EAL"/>
    <property type="match status" value="1"/>
</dbReference>
<gene>
    <name evidence="6" type="ORF">H9630_08620</name>
</gene>
<evidence type="ECO:0000313" key="6">
    <source>
        <dbReference type="EMBL" id="MBD8014879.1"/>
    </source>
</evidence>
<dbReference type="Pfam" id="PF00990">
    <property type="entry name" value="GGDEF"/>
    <property type="match status" value="1"/>
</dbReference>
<feature type="transmembrane region" description="Helical" evidence="1">
    <location>
        <begin position="12"/>
        <end position="32"/>
    </location>
</feature>
<accession>A0ABR8WCY4</accession>
<dbReference type="PROSITE" id="PS50113">
    <property type="entry name" value="PAC"/>
    <property type="match status" value="1"/>
</dbReference>
<dbReference type="SMART" id="SM00091">
    <property type="entry name" value="PAS"/>
    <property type="match status" value="1"/>
</dbReference>
<dbReference type="PANTHER" id="PTHR44757:SF2">
    <property type="entry name" value="BIOFILM ARCHITECTURE MAINTENANCE PROTEIN MBAA"/>
    <property type="match status" value="1"/>
</dbReference>
<dbReference type="Gene3D" id="3.30.70.270">
    <property type="match status" value="1"/>
</dbReference>
<dbReference type="Proteomes" id="UP000658980">
    <property type="component" value="Unassembled WGS sequence"/>
</dbReference>
<proteinExistence type="predicted"/>
<dbReference type="InterPro" id="IPR001633">
    <property type="entry name" value="EAL_dom"/>
</dbReference>
<dbReference type="SUPFAM" id="SSF141868">
    <property type="entry name" value="EAL domain-like"/>
    <property type="match status" value="1"/>
</dbReference>
<dbReference type="InterPro" id="IPR000700">
    <property type="entry name" value="PAS-assoc_C"/>
</dbReference>
<keyword evidence="1" id="KW-0472">Membrane</keyword>
<dbReference type="InterPro" id="IPR013767">
    <property type="entry name" value="PAS_fold"/>
</dbReference>
<dbReference type="InterPro" id="IPR029787">
    <property type="entry name" value="Nucleotide_cyclase"/>
</dbReference>
<dbReference type="Gene3D" id="3.30.450.20">
    <property type="entry name" value="PAS domain"/>
    <property type="match status" value="1"/>
</dbReference>
<dbReference type="InterPro" id="IPR000014">
    <property type="entry name" value="PAS"/>
</dbReference>
<dbReference type="InterPro" id="IPR035965">
    <property type="entry name" value="PAS-like_dom_sf"/>
</dbReference>
<evidence type="ECO:0000259" key="5">
    <source>
        <dbReference type="PROSITE" id="PS50887"/>
    </source>
</evidence>
<dbReference type="InterPro" id="IPR043128">
    <property type="entry name" value="Rev_trsase/Diguanyl_cyclase"/>
</dbReference>
<dbReference type="PROSITE" id="PS50887">
    <property type="entry name" value="GGDEF"/>
    <property type="match status" value="1"/>
</dbReference>
<keyword evidence="7" id="KW-1185">Reference proteome</keyword>
<name>A0ABR8WCY4_9BACL</name>
<dbReference type="CDD" id="cd00130">
    <property type="entry name" value="PAS"/>
    <property type="match status" value="1"/>
</dbReference>
<dbReference type="PANTHER" id="PTHR44757">
    <property type="entry name" value="DIGUANYLATE CYCLASE DGCP"/>
    <property type="match status" value="1"/>
</dbReference>
<evidence type="ECO:0000259" key="2">
    <source>
        <dbReference type="PROSITE" id="PS50112"/>
    </source>
</evidence>
<keyword evidence="1" id="KW-0812">Transmembrane</keyword>
<dbReference type="PROSITE" id="PS50883">
    <property type="entry name" value="EAL"/>
    <property type="match status" value="1"/>
</dbReference>
<comment type="caution">
    <text evidence="6">The sequence shown here is derived from an EMBL/GenBank/DDBJ whole genome shotgun (WGS) entry which is preliminary data.</text>
</comment>
<dbReference type="Pfam" id="PF00989">
    <property type="entry name" value="PAS"/>
    <property type="match status" value="1"/>
</dbReference>
<dbReference type="EMBL" id="JACSPU010000003">
    <property type="protein sequence ID" value="MBD8014879.1"/>
    <property type="molecule type" value="Genomic_DNA"/>
</dbReference>
<dbReference type="NCBIfam" id="TIGR00229">
    <property type="entry name" value="sensory_box"/>
    <property type="match status" value="1"/>
</dbReference>
<evidence type="ECO:0000259" key="3">
    <source>
        <dbReference type="PROSITE" id="PS50113"/>
    </source>
</evidence>
<dbReference type="PROSITE" id="PS50112">
    <property type="entry name" value="PAS"/>
    <property type="match status" value="1"/>
</dbReference>
<feature type="domain" description="EAL" evidence="4">
    <location>
        <begin position="348"/>
        <end position="601"/>
    </location>
</feature>
<dbReference type="InterPro" id="IPR000160">
    <property type="entry name" value="GGDEF_dom"/>
</dbReference>
<feature type="domain" description="PAS" evidence="2">
    <location>
        <begin position="48"/>
        <end position="118"/>
    </location>
</feature>
<dbReference type="InterPro" id="IPR001610">
    <property type="entry name" value="PAC"/>
</dbReference>
<dbReference type="CDD" id="cd01948">
    <property type="entry name" value="EAL"/>
    <property type="match status" value="1"/>
</dbReference>
<dbReference type="InterPro" id="IPR052155">
    <property type="entry name" value="Biofilm_reg_signaling"/>
</dbReference>
<dbReference type="SMART" id="SM00086">
    <property type="entry name" value="PAC"/>
    <property type="match status" value="1"/>
</dbReference>
<evidence type="ECO:0000256" key="1">
    <source>
        <dbReference type="SAM" id="Phobius"/>
    </source>
</evidence>
<dbReference type="SMART" id="SM00267">
    <property type="entry name" value="GGDEF"/>
    <property type="match status" value="1"/>
</dbReference>